<gene>
    <name evidence="3" type="ORF">CB0940_03623</name>
    <name evidence="4" type="ORF">RHO25_005423</name>
</gene>
<feature type="transmembrane region" description="Helical" evidence="1">
    <location>
        <begin position="12"/>
        <end position="37"/>
    </location>
</feature>
<evidence type="ECO:0000313" key="5">
    <source>
        <dbReference type="Proteomes" id="UP000230605"/>
    </source>
</evidence>
<evidence type="ECO:0000259" key="2">
    <source>
        <dbReference type="Pfam" id="PF00561"/>
    </source>
</evidence>
<keyword evidence="1" id="KW-0472">Membrane</keyword>
<dbReference type="Proteomes" id="UP000230605">
    <property type="component" value="Chromosome 3"/>
</dbReference>
<feature type="transmembrane region" description="Helical" evidence="1">
    <location>
        <begin position="49"/>
        <end position="68"/>
    </location>
</feature>
<sequence length="508" mass="58206">MINSTPADYIFIRICIWLLGAIVPVSILGTIYSAFAYSLASLPTIPLPLQLYFAIETIFWLGFQLPLYHSIQKEARHPPLLSEKERRTLFARVTRDVEAADLEHHIRWWFRGAPLSAIGREGFKHWLAWAFFEGRIDEAGAADELEEYTRQFESLLGQDFAKGHGTARPIRLTLDKVEMHGYRSLTWYFMVGFVDFLTYVRLCWYGFQHCRVSVKQLCGLFPFRPVALTARKRSPVKHLSYWHRPHTAKDRLPVLFIHGIGIGLYPYVDFLHELKDEVNDKQNPGQVGVIALEIMPVAFRVTHSALSKDAMCEEINAILAHHGWDKCVLIGHSYGTVIATHVLHSEALRPKISSTLLIDPVCFLLHTPDVAYNFTVRKPTFANEWQLWYFASQDPGVAHTLGRRFFWSENVLWLDDLLPLMESTGLRMTVSLAERDLIVNTEAVGKYISGATSANYGTFEGDWRHTAWKGKGFEVIWNEDCDHAQVFDSKKKRMRLVMAVKEYCKGAS</sequence>
<keyword evidence="6" id="KW-1185">Reference proteome</keyword>
<dbReference type="Gene3D" id="3.40.50.1820">
    <property type="entry name" value="alpha/beta hydrolase"/>
    <property type="match status" value="1"/>
</dbReference>
<evidence type="ECO:0000313" key="3">
    <source>
        <dbReference type="EMBL" id="PIA99757.1"/>
    </source>
</evidence>
<dbReference type="SUPFAM" id="SSF53474">
    <property type="entry name" value="alpha/beta-Hydrolases"/>
    <property type="match status" value="1"/>
</dbReference>
<dbReference type="AlphaFoldDB" id="A0A2G5I4N0"/>
<keyword evidence="1" id="KW-0812">Transmembrane</keyword>
<protein>
    <recommendedName>
        <fullName evidence="2">AB hydrolase-1 domain-containing protein</fullName>
    </recommendedName>
</protein>
<feature type="domain" description="AB hydrolase-1" evidence="2">
    <location>
        <begin position="253"/>
        <end position="418"/>
    </location>
</feature>
<dbReference type="OrthoDB" id="6431331at2759"/>
<reference evidence="3 5" key="1">
    <citation type="submission" date="2015-10" db="EMBL/GenBank/DDBJ databases">
        <title>The cercosporin biosynthetic gene cluster was horizontally transferred to several fungal lineages and shown to be expanded in Cercospora beticola based on microsynteny with recipient genomes.</title>
        <authorList>
            <person name="De Jonge R."/>
            <person name="Ebert M.K."/>
            <person name="Suttle J.C."/>
            <person name="Jurick Ii W.M."/>
            <person name="Secor G.A."/>
            <person name="Thomma B.P."/>
            <person name="Van De Peer Y."/>
            <person name="Bolton M.D."/>
        </authorList>
    </citation>
    <scope>NUCLEOTIDE SEQUENCE [LARGE SCALE GENOMIC DNA]</scope>
    <source>
        <strain evidence="3 5">09-40</strain>
    </source>
</reference>
<dbReference type="InterPro" id="IPR029058">
    <property type="entry name" value="AB_hydrolase_fold"/>
</dbReference>
<evidence type="ECO:0000313" key="6">
    <source>
        <dbReference type="Proteomes" id="UP001302367"/>
    </source>
</evidence>
<evidence type="ECO:0000313" key="4">
    <source>
        <dbReference type="EMBL" id="WPB00803.1"/>
    </source>
</evidence>
<organism evidence="3 5">
    <name type="scientific">Cercospora beticola</name>
    <name type="common">Sugarbeet leaf spot fungus</name>
    <dbReference type="NCBI Taxonomy" id="122368"/>
    <lineage>
        <taxon>Eukaryota</taxon>
        <taxon>Fungi</taxon>
        <taxon>Dikarya</taxon>
        <taxon>Ascomycota</taxon>
        <taxon>Pezizomycotina</taxon>
        <taxon>Dothideomycetes</taxon>
        <taxon>Dothideomycetidae</taxon>
        <taxon>Mycosphaerellales</taxon>
        <taxon>Mycosphaerellaceae</taxon>
        <taxon>Cercospora</taxon>
    </lineage>
</organism>
<dbReference type="PANTHER" id="PTHR37471">
    <property type="entry name" value="UNNAMED PRODUCT"/>
    <property type="match status" value="1"/>
</dbReference>
<proteinExistence type="predicted"/>
<dbReference type="Proteomes" id="UP001302367">
    <property type="component" value="Chromosome 3"/>
</dbReference>
<name>A0A2G5I4N0_CERBT</name>
<dbReference type="InterPro" id="IPR000073">
    <property type="entry name" value="AB_hydrolase_1"/>
</dbReference>
<dbReference type="Pfam" id="PF00561">
    <property type="entry name" value="Abhydrolase_1"/>
    <property type="match status" value="1"/>
</dbReference>
<accession>A0A2G5I4N0</accession>
<dbReference type="EMBL" id="LKMD01000101">
    <property type="protein sequence ID" value="PIA99757.1"/>
    <property type="molecule type" value="Genomic_DNA"/>
</dbReference>
<evidence type="ECO:0000256" key="1">
    <source>
        <dbReference type="SAM" id="Phobius"/>
    </source>
</evidence>
<keyword evidence="1" id="KW-1133">Transmembrane helix</keyword>
<reference evidence="4 6" key="2">
    <citation type="submission" date="2023-09" db="EMBL/GenBank/DDBJ databases">
        <title>Complete-Gapless Cercospora beticola genome.</title>
        <authorList>
            <person name="Wyatt N.A."/>
            <person name="Spanner R.E."/>
            <person name="Bolton M.D."/>
        </authorList>
    </citation>
    <scope>NUCLEOTIDE SEQUENCE [LARGE SCALE GENOMIC DNA]</scope>
    <source>
        <strain evidence="4">Cb09-40</strain>
    </source>
</reference>
<dbReference type="PANTHER" id="PTHR37471:SF1">
    <property type="entry name" value="AB HYDROLASE-1 DOMAIN-CONTAINING PROTEIN"/>
    <property type="match status" value="1"/>
</dbReference>
<dbReference type="EMBL" id="CP134186">
    <property type="protein sequence ID" value="WPB00803.1"/>
    <property type="molecule type" value="Genomic_DNA"/>
</dbReference>